<reference evidence="1 2" key="1">
    <citation type="submission" date="2022-05" db="EMBL/GenBank/DDBJ databases">
        <title>Chromosome-level reference genomes for two strains of Caenorhabditis briggsae: an improved platform for comparative genomics.</title>
        <authorList>
            <person name="Stevens L."/>
            <person name="Andersen E.C."/>
        </authorList>
    </citation>
    <scope>NUCLEOTIDE SEQUENCE [LARGE SCALE GENOMIC DNA]</scope>
    <source>
        <strain evidence="1">QX1410_ONT</strain>
        <tissue evidence="1">Whole-organism</tissue>
    </source>
</reference>
<sequence length="98" mass="11699">METKEYHIGKTVPEMIATLEKYDNECRWAVSKAVLPEIIRIASEAHFRYVEMTNDSRIANYDETGEYLQVVLRPFPNYEDMPNEELIKRYNHSSHWVF</sequence>
<protein>
    <submittedName>
        <fullName evidence="1">Uncharacterized protein</fullName>
    </submittedName>
</protein>
<dbReference type="AlphaFoldDB" id="A0AAE9IS55"/>
<name>A0AAE9IS55_CAEBR</name>
<evidence type="ECO:0000313" key="1">
    <source>
        <dbReference type="EMBL" id="ULU02984.1"/>
    </source>
</evidence>
<accession>A0AAE9IS55</accession>
<evidence type="ECO:0000313" key="2">
    <source>
        <dbReference type="Proteomes" id="UP000827892"/>
    </source>
</evidence>
<proteinExistence type="predicted"/>
<dbReference type="EMBL" id="CP090893">
    <property type="protein sequence ID" value="ULU02984.1"/>
    <property type="molecule type" value="Genomic_DNA"/>
</dbReference>
<organism evidence="1 2">
    <name type="scientific">Caenorhabditis briggsae</name>
    <dbReference type="NCBI Taxonomy" id="6238"/>
    <lineage>
        <taxon>Eukaryota</taxon>
        <taxon>Metazoa</taxon>
        <taxon>Ecdysozoa</taxon>
        <taxon>Nematoda</taxon>
        <taxon>Chromadorea</taxon>
        <taxon>Rhabditida</taxon>
        <taxon>Rhabditina</taxon>
        <taxon>Rhabditomorpha</taxon>
        <taxon>Rhabditoidea</taxon>
        <taxon>Rhabditidae</taxon>
        <taxon>Peloderinae</taxon>
        <taxon>Caenorhabditis</taxon>
    </lineage>
</organism>
<dbReference type="Proteomes" id="UP000827892">
    <property type="component" value="Chromosome III"/>
</dbReference>
<gene>
    <name evidence="1" type="ORF">L3Y34_002515</name>
</gene>